<organism evidence="5 6">
    <name type="scientific">Ophiocordyceps australis</name>
    <dbReference type="NCBI Taxonomy" id="1399860"/>
    <lineage>
        <taxon>Eukaryota</taxon>
        <taxon>Fungi</taxon>
        <taxon>Dikarya</taxon>
        <taxon>Ascomycota</taxon>
        <taxon>Pezizomycotina</taxon>
        <taxon>Sordariomycetes</taxon>
        <taxon>Hypocreomycetidae</taxon>
        <taxon>Hypocreales</taxon>
        <taxon>Ophiocordycipitaceae</taxon>
        <taxon>Ophiocordyceps</taxon>
    </lineage>
</organism>
<name>A0A2C5XWJ5_9HYPO</name>
<evidence type="ECO:0000313" key="6">
    <source>
        <dbReference type="Proteomes" id="UP000226192"/>
    </source>
</evidence>
<feature type="domain" description="Hikeshi-like N-terminal" evidence="3">
    <location>
        <begin position="44"/>
        <end position="156"/>
    </location>
</feature>
<proteinExistence type="inferred from homology"/>
<accession>A0A2C5XWJ5</accession>
<sequence>MSPSSDKNTNNVDHPSLPQSRPLPFNIASFRKAAMADTPLFGIVPTGQPLITVPSSTPDPSSLLYNLPVANFSHIVVFFLPNVALPNGTAASIYLSSVARNASNFIFLGAIGPGKESAIFKLGSDWDATASGGLLLGITVESAESAAMRVQELAASKNAPALPKQPSTTVLAERIIQNAFNFLASFSGTLGPGGTEVVPLKAFEEWWKKFQSRVRSDPSFLEQQSD</sequence>
<evidence type="ECO:0000256" key="2">
    <source>
        <dbReference type="SAM" id="MobiDB-lite"/>
    </source>
</evidence>
<dbReference type="STRING" id="1399860.A0A2C5XWJ5"/>
<reference evidence="5 6" key="1">
    <citation type="submission" date="2017-06" db="EMBL/GenBank/DDBJ databases">
        <title>Ant-infecting Ophiocordyceps genomes reveal a high diversity of potential behavioral manipulation genes and a possible major role for enterotoxins.</title>
        <authorList>
            <person name="De Bekker C."/>
            <person name="Evans H.C."/>
            <person name="Brachmann A."/>
            <person name="Hughes D.P."/>
        </authorList>
    </citation>
    <scope>NUCLEOTIDE SEQUENCE [LARGE SCALE GENOMIC DNA]</scope>
    <source>
        <strain evidence="5 6">Map64</strain>
    </source>
</reference>
<keyword evidence="6" id="KW-1185">Reference proteome</keyword>
<dbReference type="InterPro" id="IPR031318">
    <property type="entry name" value="OPI10"/>
</dbReference>
<dbReference type="GO" id="GO:0061608">
    <property type="term" value="F:nuclear import signal receptor activity"/>
    <property type="evidence" value="ECO:0007669"/>
    <property type="project" value="TreeGrafter"/>
</dbReference>
<dbReference type="InterPro" id="IPR048364">
    <property type="entry name" value="Hikeshi-like_C"/>
</dbReference>
<gene>
    <name evidence="5" type="ORF">CDD81_1114</name>
</gene>
<evidence type="ECO:0000313" key="5">
    <source>
        <dbReference type="EMBL" id="PHH60817.1"/>
    </source>
</evidence>
<dbReference type="Proteomes" id="UP000226192">
    <property type="component" value="Unassembled WGS sequence"/>
</dbReference>
<evidence type="ECO:0000256" key="1">
    <source>
        <dbReference type="ARBA" id="ARBA00006623"/>
    </source>
</evidence>
<protein>
    <submittedName>
        <fullName evidence="5">Uncharacterized protein</fullName>
    </submittedName>
</protein>
<feature type="compositionally biased region" description="Polar residues" evidence="2">
    <location>
        <begin position="1"/>
        <end position="19"/>
    </location>
</feature>
<comment type="caution">
    <text evidence="5">The sequence shown here is derived from an EMBL/GenBank/DDBJ whole genome shotgun (WGS) entry which is preliminary data.</text>
</comment>
<dbReference type="PANTHER" id="PTHR12925:SF0">
    <property type="entry name" value="PROTEIN HIKESHI"/>
    <property type="match status" value="1"/>
</dbReference>
<dbReference type="OrthoDB" id="10248398at2759"/>
<comment type="similarity">
    <text evidence="1">Belongs to the OPI10 family.</text>
</comment>
<dbReference type="Pfam" id="PF05603">
    <property type="entry name" value="Hikeshi-like_N"/>
    <property type="match status" value="1"/>
</dbReference>
<dbReference type="GO" id="GO:0005634">
    <property type="term" value="C:nucleus"/>
    <property type="evidence" value="ECO:0007669"/>
    <property type="project" value="TreeGrafter"/>
</dbReference>
<evidence type="ECO:0000259" key="3">
    <source>
        <dbReference type="Pfam" id="PF05603"/>
    </source>
</evidence>
<feature type="region of interest" description="Disordered" evidence="2">
    <location>
        <begin position="1"/>
        <end position="20"/>
    </location>
</feature>
<dbReference type="AlphaFoldDB" id="A0A2C5XWJ5"/>
<evidence type="ECO:0000259" key="4">
    <source>
        <dbReference type="Pfam" id="PF21057"/>
    </source>
</evidence>
<dbReference type="GO" id="GO:0006606">
    <property type="term" value="P:protein import into nucleus"/>
    <property type="evidence" value="ECO:0007669"/>
    <property type="project" value="TreeGrafter"/>
</dbReference>
<dbReference type="InterPro" id="IPR008493">
    <property type="entry name" value="Hikeshi-like_N"/>
</dbReference>
<dbReference type="EMBL" id="NJET01000127">
    <property type="protein sequence ID" value="PHH60817.1"/>
    <property type="molecule type" value="Genomic_DNA"/>
</dbReference>
<dbReference type="Pfam" id="PF21057">
    <property type="entry name" value="Hikeshi-like_C"/>
    <property type="match status" value="1"/>
</dbReference>
<dbReference type="GO" id="GO:0005829">
    <property type="term" value="C:cytosol"/>
    <property type="evidence" value="ECO:0007669"/>
    <property type="project" value="TreeGrafter"/>
</dbReference>
<dbReference type="PANTHER" id="PTHR12925">
    <property type="entry name" value="HIKESHI FAMILY MEMBER"/>
    <property type="match status" value="1"/>
</dbReference>
<feature type="domain" description="Hikeshi-like C-terminal" evidence="4">
    <location>
        <begin position="167"/>
        <end position="223"/>
    </location>
</feature>